<dbReference type="Proteomes" id="UP000295509">
    <property type="component" value="Unassembled WGS sequence"/>
</dbReference>
<evidence type="ECO:0000313" key="4">
    <source>
        <dbReference type="EMBL" id="TDY46450.1"/>
    </source>
</evidence>
<protein>
    <submittedName>
        <fullName evidence="4">Addiction module HigA family antidote</fullName>
    </submittedName>
</protein>
<reference evidence="4 5" key="1">
    <citation type="submission" date="2019-03" db="EMBL/GenBank/DDBJ databases">
        <title>Genomic Encyclopedia of Type Strains, Phase III (KMG-III): the genomes of soil and plant-associated and newly described type strains.</title>
        <authorList>
            <person name="Whitman W."/>
        </authorList>
    </citation>
    <scope>NUCLEOTIDE SEQUENCE [LARGE SCALE GENOMIC DNA]</scope>
    <source>
        <strain evidence="4 5">LMG 29544</strain>
    </source>
</reference>
<dbReference type="InterPro" id="IPR001387">
    <property type="entry name" value="Cro/C1-type_HTH"/>
</dbReference>
<evidence type="ECO:0000259" key="3">
    <source>
        <dbReference type="PROSITE" id="PS50943"/>
    </source>
</evidence>
<comment type="caution">
    <text evidence="4">The sequence shown here is derived from an EMBL/GenBank/DDBJ whole genome shotgun (WGS) entry which is preliminary data.</text>
</comment>
<dbReference type="AlphaFoldDB" id="A0A4R8LM70"/>
<feature type="compositionally biased region" description="Basic and acidic residues" evidence="2">
    <location>
        <begin position="109"/>
        <end position="120"/>
    </location>
</feature>
<keyword evidence="1" id="KW-0238">DNA-binding</keyword>
<gene>
    <name evidence="4" type="ORF">BX592_11373</name>
</gene>
<organism evidence="4 5">
    <name type="scientific">Paraburkholderia rhizosphaerae</name>
    <dbReference type="NCBI Taxonomy" id="480658"/>
    <lineage>
        <taxon>Bacteria</taxon>
        <taxon>Pseudomonadati</taxon>
        <taxon>Pseudomonadota</taxon>
        <taxon>Betaproteobacteria</taxon>
        <taxon>Burkholderiales</taxon>
        <taxon>Burkholderiaceae</taxon>
        <taxon>Paraburkholderia</taxon>
    </lineage>
</organism>
<dbReference type="InterPro" id="IPR010982">
    <property type="entry name" value="Lambda_DNA-bd_dom_sf"/>
</dbReference>
<dbReference type="Gene3D" id="1.10.260.40">
    <property type="entry name" value="lambda repressor-like DNA-binding domains"/>
    <property type="match status" value="1"/>
</dbReference>
<dbReference type="NCBIfam" id="TIGR02607">
    <property type="entry name" value="antidote_HigA"/>
    <property type="match status" value="1"/>
</dbReference>
<evidence type="ECO:0000313" key="5">
    <source>
        <dbReference type="Proteomes" id="UP000295509"/>
    </source>
</evidence>
<dbReference type="GO" id="GO:0003677">
    <property type="term" value="F:DNA binding"/>
    <property type="evidence" value="ECO:0007669"/>
    <property type="project" value="UniProtKB-KW"/>
</dbReference>
<evidence type="ECO:0000256" key="1">
    <source>
        <dbReference type="ARBA" id="ARBA00023125"/>
    </source>
</evidence>
<dbReference type="OrthoDB" id="5297543at2"/>
<name>A0A4R8LM70_9BURK</name>
<feature type="compositionally biased region" description="Low complexity" evidence="2">
    <location>
        <begin position="163"/>
        <end position="182"/>
    </location>
</feature>
<sequence>MVIKRSELASTDFSDIATGERISAVHPGEVLRVEFLDPRGMSVNALALALRVPAPRINDVVRGKRGVSTETALRLARYFGTSALFWMNLQIAYDLRVVTEASGAQIEREIEPLPLRDRPKPPKTQAAHARAAALATSAAQRVSRGTARGKPRGATGGSGTGSSLGSAARSARRSTITSSRKA</sequence>
<feature type="domain" description="HTH cro/C1-type" evidence="3">
    <location>
        <begin position="39"/>
        <end position="86"/>
    </location>
</feature>
<dbReference type="PANTHER" id="PTHR36924">
    <property type="entry name" value="ANTITOXIN HIGA-1"/>
    <property type="match status" value="1"/>
</dbReference>
<dbReference type="SUPFAM" id="SSF47413">
    <property type="entry name" value="lambda repressor-like DNA-binding domains"/>
    <property type="match status" value="1"/>
</dbReference>
<dbReference type="SMART" id="SM00530">
    <property type="entry name" value="HTH_XRE"/>
    <property type="match status" value="1"/>
</dbReference>
<dbReference type="InterPro" id="IPR013430">
    <property type="entry name" value="Toxin_antidote_HigA"/>
</dbReference>
<dbReference type="EMBL" id="SORE01000013">
    <property type="protein sequence ID" value="TDY46450.1"/>
    <property type="molecule type" value="Genomic_DNA"/>
</dbReference>
<dbReference type="Pfam" id="PF01381">
    <property type="entry name" value="HTH_3"/>
    <property type="match status" value="1"/>
</dbReference>
<evidence type="ECO:0000256" key="2">
    <source>
        <dbReference type="SAM" id="MobiDB-lite"/>
    </source>
</evidence>
<accession>A0A4R8LM70</accession>
<feature type="compositionally biased region" description="Low complexity" evidence="2">
    <location>
        <begin position="126"/>
        <end position="139"/>
    </location>
</feature>
<feature type="region of interest" description="Disordered" evidence="2">
    <location>
        <begin position="109"/>
        <end position="182"/>
    </location>
</feature>
<keyword evidence="5" id="KW-1185">Reference proteome</keyword>
<dbReference type="PANTHER" id="PTHR36924:SF1">
    <property type="entry name" value="ANTITOXIN HIGA-1"/>
    <property type="match status" value="1"/>
</dbReference>
<dbReference type="PROSITE" id="PS50943">
    <property type="entry name" value="HTH_CROC1"/>
    <property type="match status" value="1"/>
</dbReference>
<proteinExistence type="predicted"/>
<dbReference type="CDD" id="cd00093">
    <property type="entry name" value="HTH_XRE"/>
    <property type="match status" value="1"/>
</dbReference>